<evidence type="ECO:0000313" key="2">
    <source>
        <dbReference type="Proteomes" id="UP000055048"/>
    </source>
</evidence>
<gene>
    <name evidence="1" type="ORF">T05_10587</name>
</gene>
<proteinExistence type="predicted"/>
<name>A0A0V0U4F0_9BILA</name>
<dbReference type="Proteomes" id="UP000055048">
    <property type="component" value="Unassembled WGS sequence"/>
</dbReference>
<dbReference type="AlphaFoldDB" id="A0A0V0U4F0"/>
<dbReference type="EMBL" id="JYDJ01000064">
    <property type="protein sequence ID" value="KRX46109.1"/>
    <property type="molecule type" value="Genomic_DNA"/>
</dbReference>
<evidence type="ECO:0000313" key="1">
    <source>
        <dbReference type="EMBL" id="KRX46109.1"/>
    </source>
</evidence>
<keyword evidence="2" id="KW-1185">Reference proteome</keyword>
<organism evidence="1 2">
    <name type="scientific">Trichinella murrelli</name>
    <dbReference type="NCBI Taxonomy" id="144512"/>
    <lineage>
        <taxon>Eukaryota</taxon>
        <taxon>Metazoa</taxon>
        <taxon>Ecdysozoa</taxon>
        <taxon>Nematoda</taxon>
        <taxon>Enoplea</taxon>
        <taxon>Dorylaimia</taxon>
        <taxon>Trichinellida</taxon>
        <taxon>Trichinellidae</taxon>
        <taxon>Trichinella</taxon>
    </lineage>
</organism>
<protein>
    <submittedName>
        <fullName evidence="1">Uncharacterized protein</fullName>
    </submittedName>
</protein>
<reference evidence="1 2" key="1">
    <citation type="submission" date="2015-01" db="EMBL/GenBank/DDBJ databases">
        <title>Evolution of Trichinella species and genotypes.</title>
        <authorList>
            <person name="Korhonen P.K."/>
            <person name="Edoardo P."/>
            <person name="Giuseppe L.R."/>
            <person name="Gasser R.B."/>
        </authorList>
    </citation>
    <scope>NUCLEOTIDE SEQUENCE [LARGE SCALE GENOMIC DNA]</scope>
    <source>
        <strain evidence="1">ISS417</strain>
    </source>
</reference>
<comment type="caution">
    <text evidence="1">The sequence shown here is derived from an EMBL/GenBank/DDBJ whole genome shotgun (WGS) entry which is preliminary data.</text>
</comment>
<accession>A0A0V0U4F0</accession>
<sequence>MKRLHKCSRINDETKQDNRFGGLLINFSSRCNSILVTLFNLIDDVEQTTTTTTMMRNVCCLKVEQEKKTNEQPELKMQITSPRRFYSSIEEKKNLCRGKPVLSMCDDEVNFSKEAGPTDRVNENDADQRITNVCPLKKKKKKQGLVGIDCSKCE</sequence>